<evidence type="ECO:0000256" key="4">
    <source>
        <dbReference type="ARBA" id="ARBA00022729"/>
    </source>
</evidence>
<keyword evidence="4 9" id="KW-0732">Signal</keyword>
<feature type="chain" id="PRO_5017742192" description="Integral membrane protein" evidence="9">
    <location>
        <begin position="21"/>
        <end position="663"/>
    </location>
</feature>
<feature type="domain" description="PTM1-like N-terminal" evidence="11">
    <location>
        <begin position="31"/>
        <end position="174"/>
    </location>
</feature>
<feature type="transmembrane region" description="Helical" evidence="8">
    <location>
        <begin position="255"/>
        <end position="281"/>
    </location>
</feature>
<evidence type="ECO:0000256" key="8">
    <source>
        <dbReference type="SAM" id="Phobius"/>
    </source>
</evidence>
<dbReference type="InterPro" id="IPR009637">
    <property type="entry name" value="GPR107/GPR108-like"/>
</dbReference>
<comment type="caution">
    <text evidence="12">The sequence shown here is derived from an EMBL/GenBank/DDBJ whole genome shotgun (WGS) entry which is preliminary data.</text>
</comment>
<evidence type="ECO:0000259" key="10">
    <source>
        <dbReference type="Pfam" id="PF06814"/>
    </source>
</evidence>
<evidence type="ECO:0000256" key="2">
    <source>
        <dbReference type="ARBA" id="ARBA00007883"/>
    </source>
</evidence>
<feature type="domain" description="GOST seven transmembrane" evidence="10">
    <location>
        <begin position="186"/>
        <end position="437"/>
    </location>
</feature>
<dbReference type="STRING" id="1849047.A0A3D8SRA8"/>
<comment type="similarity">
    <text evidence="2">Belongs to the LU7TM family.</text>
</comment>
<dbReference type="InterPro" id="IPR053937">
    <property type="entry name" value="GOST_TM"/>
</dbReference>
<dbReference type="GO" id="GO:0042147">
    <property type="term" value="P:retrograde transport, endosome to Golgi"/>
    <property type="evidence" value="ECO:0007669"/>
    <property type="project" value="TreeGrafter"/>
</dbReference>
<feature type="transmembrane region" description="Helical" evidence="8">
    <location>
        <begin position="369"/>
        <end position="389"/>
    </location>
</feature>
<evidence type="ECO:0000256" key="5">
    <source>
        <dbReference type="ARBA" id="ARBA00022989"/>
    </source>
</evidence>
<dbReference type="GO" id="GO:0016020">
    <property type="term" value="C:membrane"/>
    <property type="evidence" value="ECO:0007669"/>
    <property type="project" value="UniProtKB-SubCell"/>
</dbReference>
<feature type="compositionally biased region" description="Polar residues" evidence="7">
    <location>
        <begin position="470"/>
        <end position="481"/>
    </location>
</feature>
<evidence type="ECO:0000256" key="7">
    <source>
        <dbReference type="SAM" id="MobiDB-lite"/>
    </source>
</evidence>
<feature type="transmembrane region" description="Helical" evidence="8">
    <location>
        <begin position="221"/>
        <end position="240"/>
    </location>
</feature>
<keyword evidence="5 8" id="KW-1133">Transmembrane helix</keyword>
<evidence type="ECO:0000313" key="12">
    <source>
        <dbReference type="EMBL" id="RDW88754.1"/>
    </source>
</evidence>
<feature type="signal peptide" evidence="9">
    <location>
        <begin position="1"/>
        <end position="20"/>
    </location>
</feature>
<protein>
    <recommendedName>
        <fullName evidence="14">Integral membrane protein</fullName>
    </recommendedName>
</protein>
<dbReference type="AlphaFoldDB" id="A0A3D8SRA8"/>
<dbReference type="PANTHER" id="PTHR21229:SF1">
    <property type="entry name" value="GH17801P"/>
    <property type="match status" value="1"/>
</dbReference>
<dbReference type="Proteomes" id="UP000256645">
    <property type="component" value="Unassembled WGS sequence"/>
</dbReference>
<dbReference type="Pfam" id="PF06814">
    <property type="entry name" value="GOST_TM"/>
    <property type="match status" value="1"/>
</dbReference>
<name>A0A3D8SRA8_9HELO</name>
<dbReference type="GO" id="GO:0005794">
    <property type="term" value="C:Golgi apparatus"/>
    <property type="evidence" value="ECO:0007669"/>
    <property type="project" value="TreeGrafter"/>
</dbReference>
<comment type="subcellular location">
    <subcellularLocation>
        <location evidence="1">Membrane</location>
        <topology evidence="1">Multi-pass membrane protein</topology>
    </subcellularLocation>
</comment>
<dbReference type="Pfam" id="PF21902">
    <property type="entry name" value="PTM1-like_N"/>
    <property type="match status" value="1"/>
</dbReference>
<proteinExistence type="inferred from homology"/>
<evidence type="ECO:0000256" key="9">
    <source>
        <dbReference type="SAM" id="SignalP"/>
    </source>
</evidence>
<keyword evidence="6 8" id="KW-0472">Membrane</keyword>
<feature type="transmembrane region" description="Helical" evidence="8">
    <location>
        <begin position="293"/>
        <end position="312"/>
    </location>
</feature>
<dbReference type="OrthoDB" id="19932at2759"/>
<organism evidence="12 13">
    <name type="scientific">Coleophoma cylindrospora</name>
    <dbReference type="NCBI Taxonomy" id="1849047"/>
    <lineage>
        <taxon>Eukaryota</taxon>
        <taxon>Fungi</taxon>
        <taxon>Dikarya</taxon>
        <taxon>Ascomycota</taxon>
        <taxon>Pezizomycotina</taxon>
        <taxon>Leotiomycetes</taxon>
        <taxon>Helotiales</taxon>
        <taxon>Dermateaceae</taxon>
        <taxon>Coleophoma</taxon>
    </lineage>
</organism>
<evidence type="ECO:0000259" key="11">
    <source>
        <dbReference type="Pfam" id="PF21902"/>
    </source>
</evidence>
<feature type="transmembrane region" description="Helical" evidence="8">
    <location>
        <begin position="324"/>
        <end position="348"/>
    </location>
</feature>
<feature type="region of interest" description="Disordered" evidence="7">
    <location>
        <begin position="465"/>
        <end position="506"/>
    </location>
</feature>
<feature type="transmembrane region" description="Helical" evidence="8">
    <location>
        <begin position="189"/>
        <end position="209"/>
    </location>
</feature>
<sequence length="663" mass="74460">MRSWVNGLLLLALSFVAVQALEVKMDQSDDNRQRCAGMYSRRAWGGAVDPFILIKFEKQTVTDGSDPTASLVVFEWKDEHLIGVYPTADSMQKEFICDPENIQNNFCTTNQTGEFILQPNATELSLNLIETQAIHLTDPPAINYPIKKTGYYCVGTTSYSPQDVKFKLIVEFRNAYGELPAAQIAKLPFYGGITIVYAVIGVFWGFLYAQHRHDILPVQNYITAIIIFLIVEMLMTWGFYDYLNRAGSNVGSKALMMIVSILNAGRNSFSFFLLLIVCMGYGVVKPTLGKTMIYVRWLAGAHFVFGLIYAIASLTITPEHAGPLVLFIILPLAGTLTAFYVWTLNSLNHTMKDLNERKQTQKALMYRKLWWCILASILVIFAFFFFNSFSFASASDPDFVPFHWQTRWFILDGWLNLVYLADVVFVAYLWRPTANNRRFAMSDELAQDDEGFEIADFGAEDLDEDDLEHGTTNRGGNQSGQDGPRYDPPRAGNTAKEIPRESLDGETIFAVGEDGDRWSDDGSDDEEEGKKLFLSGARFLLSSDLVHTMPADHIRLTSWRCYLYHTQEIAGSNAVLTVNPSQSVKGLTASLEAHEGLHSASALSPMTARHAADDDDDRINHPPLCTAVESLHRPWQFRLRNPLAALAYRWPDETGPNASWGGR</sequence>
<feature type="transmembrane region" description="Helical" evidence="8">
    <location>
        <begin position="409"/>
        <end position="430"/>
    </location>
</feature>
<accession>A0A3D8SRA8</accession>
<evidence type="ECO:0008006" key="14">
    <source>
        <dbReference type="Google" id="ProtNLM"/>
    </source>
</evidence>
<evidence type="ECO:0000256" key="1">
    <source>
        <dbReference type="ARBA" id="ARBA00004141"/>
    </source>
</evidence>
<reference evidence="12 13" key="1">
    <citation type="journal article" date="2018" name="IMA Fungus">
        <title>IMA Genome-F 9: Draft genome sequence of Annulohypoxylon stygium, Aspergillus mulundensis, Berkeleyomyces basicola (syn. Thielaviopsis basicola), Ceratocystis smalleyi, two Cercospora beticola strains, Coleophoma cylindrospora, Fusarium fracticaudum, Phialophora cf. hyalina, and Morchella septimelata.</title>
        <authorList>
            <person name="Wingfield B.D."/>
            <person name="Bills G.F."/>
            <person name="Dong Y."/>
            <person name="Huang W."/>
            <person name="Nel W.J."/>
            <person name="Swalarsk-Parry B.S."/>
            <person name="Vaghefi N."/>
            <person name="Wilken P.M."/>
            <person name="An Z."/>
            <person name="de Beer Z.W."/>
            <person name="De Vos L."/>
            <person name="Chen L."/>
            <person name="Duong T.A."/>
            <person name="Gao Y."/>
            <person name="Hammerbacher A."/>
            <person name="Kikkert J.R."/>
            <person name="Li Y."/>
            <person name="Li H."/>
            <person name="Li K."/>
            <person name="Li Q."/>
            <person name="Liu X."/>
            <person name="Ma X."/>
            <person name="Naidoo K."/>
            <person name="Pethybridge S.J."/>
            <person name="Sun J."/>
            <person name="Steenkamp E.T."/>
            <person name="van der Nest M.A."/>
            <person name="van Wyk S."/>
            <person name="Wingfield M.J."/>
            <person name="Xiong C."/>
            <person name="Yue Q."/>
            <person name="Zhang X."/>
        </authorList>
    </citation>
    <scope>NUCLEOTIDE SEQUENCE [LARGE SCALE GENOMIC DNA]</scope>
    <source>
        <strain evidence="12 13">BP6252</strain>
    </source>
</reference>
<gene>
    <name evidence="12" type="ORF">BP6252_00786</name>
</gene>
<evidence type="ECO:0000256" key="3">
    <source>
        <dbReference type="ARBA" id="ARBA00022692"/>
    </source>
</evidence>
<dbReference type="InterPro" id="IPR053938">
    <property type="entry name" value="PTM1-like_N"/>
</dbReference>
<keyword evidence="13" id="KW-1185">Reference proteome</keyword>
<keyword evidence="3 8" id="KW-0812">Transmembrane</keyword>
<evidence type="ECO:0000313" key="13">
    <source>
        <dbReference type="Proteomes" id="UP000256645"/>
    </source>
</evidence>
<evidence type="ECO:0000256" key="6">
    <source>
        <dbReference type="ARBA" id="ARBA00023136"/>
    </source>
</evidence>
<dbReference type="PANTHER" id="PTHR21229">
    <property type="entry name" value="LUNG SEVEN TRANSMEMBRANE RECEPTOR"/>
    <property type="match status" value="1"/>
</dbReference>
<dbReference type="GO" id="GO:0005829">
    <property type="term" value="C:cytosol"/>
    <property type="evidence" value="ECO:0007669"/>
    <property type="project" value="GOC"/>
</dbReference>
<dbReference type="EMBL" id="PDLM01000001">
    <property type="protein sequence ID" value="RDW88754.1"/>
    <property type="molecule type" value="Genomic_DNA"/>
</dbReference>